<dbReference type="RefSeq" id="WP_344718289.1">
    <property type="nucleotide sequence ID" value="NZ_BAAAYG010000003.1"/>
</dbReference>
<dbReference type="GO" id="GO:0016853">
    <property type="term" value="F:isomerase activity"/>
    <property type="evidence" value="ECO:0007669"/>
    <property type="project" value="UniProtKB-KW"/>
</dbReference>
<dbReference type="SUPFAM" id="SSF51351">
    <property type="entry name" value="Triosephosphate isomerase (TIM)"/>
    <property type="match status" value="1"/>
</dbReference>
<evidence type="ECO:0000256" key="2">
    <source>
        <dbReference type="ARBA" id="ARBA00023235"/>
    </source>
</evidence>
<name>A0ABP6R9Y4_9MICC</name>
<dbReference type="CDD" id="cd00311">
    <property type="entry name" value="TIM"/>
    <property type="match status" value="1"/>
</dbReference>
<evidence type="ECO:0000256" key="1">
    <source>
        <dbReference type="ARBA" id="ARBA00007422"/>
    </source>
</evidence>
<comment type="subcellular location">
    <subcellularLocation>
        <location evidence="3">Cytoplasm</location>
    </subcellularLocation>
</comment>
<dbReference type="EC" id="5.3.1.1" evidence="3"/>
<keyword evidence="2 3" id="KW-0413">Isomerase</keyword>
<evidence type="ECO:0000313" key="5">
    <source>
        <dbReference type="Proteomes" id="UP001501736"/>
    </source>
</evidence>
<comment type="pathway">
    <text evidence="3">Carbohydrate biosynthesis; gluconeogenesis.</text>
</comment>
<gene>
    <name evidence="4" type="ORF">GCM10020260_07300</name>
</gene>
<sequence length="254" mass="26832">MERIDGAPWVGTSWKMTKTLAEGREFARGLAEALAAEPRLRERVRPFVIPPHTALAAVAAELEGSGVVVGAQNAHWEDAGAWTGEVSVPQVADAGAALVEIGHSERREHFGETVETTAAKVAATLRHGLTPLLCVGEPAEVRDAGGSAEHILAQVRGALDGLSEEELGRVLVAYEPIWAIGEHGRPATVPELEAPFAALQGEFGSRTAAILYGGSVHQDNAAELLAMDDVDGLFVGRAAWRLEGYLELLRLAAG</sequence>
<keyword evidence="3" id="KW-0963">Cytoplasm</keyword>
<accession>A0ABP6R9Y4</accession>
<dbReference type="Gene3D" id="3.20.20.70">
    <property type="entry name" value="Aldolase class I"/>
    <property type="match status" value="1"/>
</dbReference>
<dbReference type="InterPro" id="IPR035990">
    <property type="entry name" value="TIM_sf"/>
</dbReference>
<dbReference type="PANTHER" id="PTHR21139:SF42">
    <property type="entry name" value="TRIOSEPHOSPHATE ISOMERASE"/>
    <property type="match status" value="1"/>
</dbReference>
<proteinExistence type="inferred from homology"/>
<comment type="caution">
    <text evidence="4">The sequence shown here is derived from an EMBL/GenBank/DDBJ whole genome shotgun (WGS) entry which is preliminary data.</text>
</comment>
<comment type="similarity">
    <text evidence="1 3">Belongs to the triosephosphate isomerase family.</text>
</comment>
<dbReference type="PROSITE" id="PS51440">
    <property type="entry name" value="TIM_2"/>
    <property type="match status" value="1"/>
</dbReference>
<dbReference type="Proteomes" id="UP001501736">
    <property type="component" value="Unassembled WGS sequence"/>
</dbReference>
<dbReference type="InterPro" id="IPR013785">
    <property type="entry name" value="Aldolase_TIM"/>
</dbReference>
<comment type="pathway">
    <text evidence="3">Carbohydrate degradation; glycolysis; D-glyceraldehyde 3-phosphate from glycerone phosphate: step 1/1.</text>
</comment>
<keyword evidence="3" id="KW-0312">Gluconeogenesis</keyword>
<evidence type="ECO:0000313" key="4">
    <source>
        <dbReference type="EMBL" id="GAA3281600.1"/>
    </source>
</evidence>
<reference evidence="5" key="1">
    <citation type="journal article" date="2019" name="Int. J. Syst. Evol. Microbiol.">
        <title>The Global Catalogue of Microorganisms (GCM) 10K type strain sequencing project: providing services to taxonomists for standard genome sequencing and annotation.</title>
        <authorList>
            <consortium name="The Broad Institute Genomics Platform"/>
            <consortium name="The Broad Institute Genome Sequencing Center for Infectious Disease"/>
            <person name="Wu L."/>
            <person name="Ma J."/>
        </authorList>
    </citation>
    <scope>NUCLEOTIDE SEQUENCE [LARGE SCALE GENOMIC DNA]</scope>
    <source>
        <strain evidence="5">JCM 11483</strain>
    </source>
</reference>
<dbReference type="EMBL" id="BAAAYG010000003">
    <property type="protein sequence ID" value="GAA3281600.1"/>
    <property type="molecule type" value="Genomic_DNA"/>
</dbReference>
<dbReference type="InterPro" id="IPR000652">
    <property type="entry name" value="Triosephosphate_isomerase"/>
</dbReference>
<comment type="subunit">
    <text evidence="3">Homodimer.</text>
</comment>
<dbReference type="NCBIfam" id="NF000722">
    <property type="entry name" value="PRK00042.2-1"/>
    <property type="match status" value="1"/>
</dbReference>
<keyword evidence="5" id="KW-1185">Reference proteome</keyword>
<protein>
    <recommendedName>
        <fullName evidence="3">Triosephosphate isomerase</fullName>
        <ecNumber evidence="3">5.3.1.1</ecNumber>
    </recommendedName>
</protein>
<dbReference type="Pfam" id="PF00121">
    <property type="entry name" value="TIM"/>
    <property type="match status" value="1"/>
</dbReference>
<evidence type="ECO:0000256" key="3">
    <source>
        <dbReference type="RuleBase" id="RU363013"/>
    </source>
</evidence>
<keyword evidence="3" id="KW-0324">Glycolysis</keyword>
<organism evidence="4 5">
    <name type="scientific">Nesterenkonia halobia</name>
    <dbReference type="NCBI Taxonomy" id="37922"/>
    <lineage>
        <taxon>Bacteria</taxon>
        <taxon>Bacillati</taxon>
        <taxon>Actinomycetota</taxon>
        <taxon>Actinomycetes</taxon>
        <taxon>Micrococcales</taxon>
        <taxon>Micrococcaceae</taxon>
        <taxon>Nesterenkonia</taxon>
    </lineage>
</organism>
<comment type="catalytic activity">
    <reaction evidence="3">
        <text>D-glyceraldehyde 3-phosphate = dihydroxyacetone phosphate</text>
        <dbReference type="Rhea" id="RHEA:18585"/>
        <dbReference type="ChEBI" id="CHEBI:57642"/>
        <dbReference type="ChEBI" id="CHEBI:59776"/>
        <dbReference type="EC" id="5.3.1.1"/>
    </reaction>
</comment>
<dbReference type="PANTHER" id="PTHR21139">
    <property type="entry name" value="TRIOSEPHOSPHATE ISOMERASE"/>
    <property type="match status" value="1"/>
</dbReference>